<proteinExistence type="predicted"/>
<dbReference type="InterPro" id="IPR006427">
    <property type="entry name" value="Portal_HK97"/>
</dbReference>
<protein>
    <submittedName>
        <fullName evidence="1">Phage portal protein</fullName>
    </submittedName>
</protein>
<accession>A0A2U2AJQ7</accession>
<organism evidence="1 2">
    <name type="scientific">Ignatzschineria indica</name>
    <dbReference type="NCBI Taxonomy" id="472583"/>
    <lineage>
        <taxon>Bacteria</taxon>
        <taxon>Pseudomonadati</taxon>
        <taxon>Pseudomonadota</taxon>
        <taxon>Gammaproteobacteria</taxon>
        <taxon>Cardiobacteriales</taxon>
        <taxon>Ignatzschineriaceae</taxon>
        <taxon>Ignatzschineria</taxon>
    </lineage>
</organism>
<gene>
    <name evidence="1" type="ORF">DC082_06460</name>
</gene>
<comment type="caution">
    <text evidence="1">The sequence shown here is derived from an EMBL/GenBank/DDBJ whole genome shotgun (WGS) entry which is preliminary data.</text>
</comment>
<dbReference type="NCBIfam" id="TIGR01537">
    <property type="entry name" value="portal_HK97"/>
    <property type="match status" value="1"/>
</dbReference>
<dbReference type="EMBL" id="QEWR01000003">
    <property type="protein sequence ID" value="PWD83064.1"/>
    <property type="molecule type" value="Genomic_DNA"/>
</dbReference>
<dbReference type="Pfam" id="PF04860">
    <property type="entry name" value="Phage_portal"/>
    <property type="match status" value="1"/>
</dbReference>
<evidence type="ECO:0000313" key="1">
    <source>
        <dbReference type="EMBL" id="PWD83064.1"/>
    </source>
</evidence>
<evidence type="ECO:0000313" key="2">
    <source>
        <dbReference type="Proteomes" id="UP000244948"/>
    </source>
</evidence>
<dbReference type="InterPro" id="IPR006944">
    <property type="entry name" value="Phage/GTA_portal"/>
</dbReference>
<name>A0A2U2AJQ7_9GAMM</name>
<dbReference type="AlphaFoldDB" id="A0A2U2AJQ7"/>
<reference evidence="1 2" key="1">
    <citation type="journal article" date="2018" name="Genome Announc.">
        <title>Ignatzschineria cameli sp. nov., isolated from necrotic foot tissue of dromedaries (Camelus dromedarius) and associated maggots (Wohlfahrtia species) in Dubai.</title>
        <authorList>
            <person name="Tsang C.C."/>
            <person name="Tang J.Y."/>
            <person name="Fong J.Y."/>
            <person name="Kinne J."/>
            <person name="Lee H.H."/>
            <person name="Joseph M."/>
            <person name="Jose S."/>
            <person name="Schuster R.K."/>
            <person name="Tang Y."/>
            <person name="Sivakumar S."/>
            <person name="Chen J.H."/>
            <person name="Teng J.L."/>
            <person name="Lau S.K."/>
            <person name="Wernery U."/>
            <person name="Woo P.C."/>
        </authorList>
    </citation>
    <scope>NUCLEOTIDE SEQUENCE [LARGE SCALE GENOMIC DNA]</scope>
    <source>
        <strain evidence="1 2">KCTC 22643</strain>
    </source>
</reference>
<sequence>MFSFFRRGRKQGAKSAERGNWRPMLIGDLFAGGLGYGKKLQNEKLLTHYAVFSCLSLISQDIAKLPFVVVKKNSSDVLQRVDSPYLKSLRKPNYYQNHIQFKEAWIYSKLMYGNTYVLAVRDSAGVIIGHHILDPKSVTPCVSNSGYVYYKLASDKLSGIDEEVMVPASEVIHDRFNCLFHPLVGISPLYAASASVEQGLKIQENSATFFGNKAVPSGLLTAPGNIADDTAKRMKEHWESNYSGNGAGKVAVLGDGLKFEPMSMTALDSQLIEQLKLTAEVVCALFKVNPYLAGISDKRPQETVEGIYLEYLQKTLHFHIESMEAVLDDAYELDGVTESIDLDTTNLLRMDTLNRYKSHSEALKAAFKTINEVRAEEGLNPVTGGSTPYLQQQNFSLEALSKRDAKDDPFAKTGKDLKSEEVEEMEKSLIKGLIEGFKLNG</sequence>
<dbReference type="Proteomes" id="UP000244948">
    <property type="component" value="Unassembled WGS sequence"/>
</dbReference>
<dbReference type="RefSeq" id="WP_109236279.1">
    <property type="nucleotide sequence ID" value="NZ_BMXZ01000002.1"/>
</dbReference>
<keyword evidence="2" id="KW-1185">Reference proteome</keyword>